<evidence type="ECO:0008006" key="4">
    <source>
        <dbReference type="Google" id="ProtNLM"/>
    </source>
</evidence>
<accession>A0ABY4EXR2</accession>
<sequence length="218" mass="25686">MNWRLFFKRKLNVGQRLVRLHHANAIIFTILAITGFLLFSSSFRLAFPAIRVLVRESHVWIGFISLLPILFYIPKMQKHLKTLKKRKNHRINLYYVLSVLLVLILSGLILTYHRQVPSIISSGALVIHGFATWLGVPYLIYHSVTRSKWFKRLVKPVKKEEKPMIVEANNPIYRRRTFLQLMTGLMITLVFSPMIVKWLRTYFLDLGKKRLFHQCLGE</sequence>
<gene>
    <name evidence="2" type="ORF">MUN88_00260</name>
</gene>
<keyword evidence="3" id="KW-1185">Reference proteome</keyword>
<keyword evidence="1" id="KW-1133">Transmembrane helix</keyword>
<feature type="transmembrane region" description="Helical" evidence="1">
    <location>
        <begin position="178"/>
        <end position="199"/>
    </location>
</feature>
<feature type="transmembrane region" description="Helical" evidence="1">
    <location>
        <begin position="57"/>
        <end position="73"/>
    </location>
</feature>
<keyword evidence="1" id="KW-0472">Membrane</keyword>
<evidence type="ECO:0000313" key="2">
    <source>
        <dbReference type="EMBL" id="UOQ48633.1"/>
    </source>
</evidence>
<feature type="transmembrane region" description="Helical" evidence="1">
    <location>
        <begin position="119"/>
        <end position="141"/>
    </location>
</feature>
<feature type="transmembrane region" description="Helical" evidence="1">
    <location>
        <begin position="93"/>
        <end position="113"/>
    </location>
</feature>
<dbReference type="InterPro" id="IPR016174">
    <property type="entry name" value="Di-haem_cyt_TM"/>
</dbReference>
<organism evidence="2 3">
    <name type="scientific">Gracilibacillus caseinilyticus</name>
    <dbReference type="NCBI Taxonomy" id="2932256"/>
    <lineage>
        <taxon>Bacteria</taxon>
        <taxon>Bacillati</taxon>
        <taxon>Bacillota</taxon>
        <taxon>Bacilli</taxon>
        <taxon>Bacillales</taxon>
        <taxon>Bacillaceae</taxon>
        <taxon>Gracilibacillus</taxon>
    </lineage>
</organism>
<dbReference type="RefSeq" id="WP_244719444.1">
    <property type="nucleotide sequence ID" value="NZ_CP095072.1"/>
</dbReference>
<name>A0ABY4EXR2_9BACI</name>
<dbReference type="EMBL" id="CP095072">
    <property type="protein sequence ID" value="UOQ48633.1"/>
    <property type="molecule type" value="Genomic_DNA"/>
</dbReference>
<keyword evidence="1" id="KW-0812">Transmembrane</keyword>
<dbReference type="Proteomes" id="UP000831782">
    <property type="component" value="Chromosome"/>
</dbReference>
<proteinExistence type="predicted"/>
<evidence type="ECO:0000256" key="1">
    <source>
        <dbReference type="SAM" id="Phobius"/>
    </source>
</evidence>
<feature type="transmembrane region" description="Helical" evidence="1">
    <location>
        <begin position="21"/>
        <end position="45"/>
    </location>
</feature>
<reference evidence="2 3" key="1">
    <citation type="submission" date="2022-04" db="EMBL/GenBank/DDBJ databases">
        <title>Gracilibacillus sp. isolated from saltern.</title>
        <authorList>
            <person name="Won M."/>
            <person name="Lee C.-M."/>
            <person name="Woen H.-Y."/>
            <person name="Kwon S.-W."/>
        </authorList>
    </citation>
    <scope>NUCLEOTIDE SEQUENCE [LARGE SCALE GENOMIC DNA]</scope>
    <source>
        <strain evidence="2 3">SSWR10-1</strain>
    </source>
</reference>
<dbReference type="SUPFAM" id="SSF81342">
    <property type="entry name" value="Transmembrane di-heme cytochromes"/>
    <property type="match status" value="1"/>
</dbReference>
<protein>
    <recommendedName>
        <fullName evidence="4">Cytochrome b561</fullName>
    </recommendedName>
</protein>
<evidence type="ECO:0000313" key="3">
    <source>
        <dbReference type="Proteomes" id="UP000831782"/>
    </source>
</evidence>